<dbReference type="AlphaFoldDB" id="A0A7C9ML19"/>
<dbReference type="Proteomes" id="UP000480350">
    <property type="component" value="Unassembled WGS sequence"/>
</dbReference>
<evidence type="ECO:0000313" key="6">
    <source>
        <dbReference type="EMBL" id="MXQ08875.1"/>
    </source>
</evidence>
<feature type="domain" description="Plastocyanin-like" evidence="4">
    <location>
        <begin position="362"/>
        <end position="462"/>
    </location>
</feature>
<dbReference type="Pfam" id="PF00394">
    <property type="entry name" value="Cu-oxidase"/>
    <property type="match status" value="1"/>
</dbReference>
<keyword evidence="2" id="KW-0560">Oxidoreductase</keyword>
<keyword evidence="1" id="KW-0479">Metal-binding</keyword>
<dbReference type="GO" id="GO:0005507">
    <property type="term" value="F:copper ion binding"/>
    <property type="evidence" value="ECO:0007669"/>
    <property type="project" value="InterPro"/>
</dbReference>
<feature type="domain" description="Plastocyanin-like" evidence="5">
    <location>
        <begin position="62"/>
        <end position="154"/>
    </location>
</feature>
<evidence type="ECO:0000259" key="5">
    <source>
        <dbReference type="Pfam" id="PF07732"/>
    </source>
</evidence>
<evidence type="ECO:0000256" key="2">
    <source>
        <dbReference type="ARBA" id="ARBA00023002"/>
    </source>
</evidence>
<dbReference type="Pfam" id="PF07731">
    <property type="entry name" value="Cu-oxidase_2"/>
    <property type="match status" value="1"/>
</dbReference>
<evidence type="ECO:0000259" key="4">
    <source>
        <dbReference type="Pfam" id="PF07731"/>
    </source>
</evidence>
<dbReference type="SUPFAM" id="SSF49503">
    <property type="entry name" value="Cupredoxins"/>
    <property type="match status" value="3"/>
</dbReference>
<proteinExistence type="predicted"/>
<accession>A0A7C9ML19</accession>
<dbReference type="InterPro" id="IPR011707">
    <property type="entry name" value="Cu-oxidase-like_N"/>
</dbReference>
<dbReference type="PROSITE" id="PS00080">
    <property type="entry name" value="MULTICOPPER_OXIDASE2"/>
    <property type="match status" value="1"/>
</dbReference>
<dbReference type="Pfam" id="PF07732">
    <property type="entry name" value="Cu-oxidase_3"/>
    <property type="match status" value="1"/>
</dbReference>
<reference evidence="6 7" key="1">
    <citation type="submission" date="2019-12" db="EMBL/GenBank/DDBJ databases">
        <authorList>
            <person name="Lee S.D."/>
        </authorList>
    </citation>
    <scope>NUCLEOTIDE SEQUENCE [LARGE SCALE GENOMIC DNA]</scope>
    <source>
        <strain evidence="6 7">GH1-50</strain>
    </source>
</reference>
<dbReference type="InterPro" id="IPR011706">
    <property type="entry name" value="Cu-oxidase_C"/>
</dbReference>
<evidence type="ECO:0000256" key="1">
    <source>
        <dbReference type="ARBA" id="ARBA00022723"/>
    </source>
</evidence>
<dbReference type="InterPro" id="IPR008972">
    <property type="entry name" value="Cupredoxin"/>
</dbReference>
<dbReference type="EMBL" id="WUPT01000002">
    <property type="protein sequence ID" value="MXQ08875.1"/>
    <property type="molecule type" value="Genomic_DNA"/>
</dbReference>
<feature type="domain" description="Plastocyanin-like" evidence="3">
    <location>
        <begin position="162"/>
        <end position="273"/>
    </location>
</feature>
<reference evidence="6 7" key="2">
    <citation type="submission" date="2020-03" db="EMBL/GenBank/DDBJ databases">
        <title>Kangsaoukella pontilimi gen. nov., sp. nov., a new member of the family Rhodobacteraceae isolated from a tidal mudflat.</title>
        <authorList>
            <person name="Kim I.S."/>
        </authorList>
    </citation>
    <scope>NUCLEOTIDE SEQUENCE [LARGE SCALE GENOMIC DNA]</scope>
    <source>
        <strain evidence="6 7">GH1-50</strain>
    </source>
</reference>
<dbReference type="InterPro" id="IPR045087">
    <property type="entry name" value="Cu-oxidase_fam"/>
</dbReference>
<dbReference type="Gene3D" id="2.60.40.420">
    <property type="entry name" value="Cupredoxins - blue copper proteins"/>
    <property type="match status" value="3"/>
</dbReference>
<dbReference type="PANTHER" id="PTHR11709">
    <property type="entry name" value="MULTI-COPPER OXIDASE"/>
    <property type="match status" value="1"/>
</dbReference>
<dbReference type="InterPro" id="IPR001117">
    <property type="entry name" value="Cu-oxidase_2nd"/>
</dbReference>
<dbReference type="GO" id="GO:0016491">
    <property type="term" value="F:oxidoreductase activity"/>
    <property type="evidence" value="ECO:0007669"/>
    <property type="project" value="UniProtKB-KW"/>
</dbReference>
<dbReference type="RefSeq" id="WP_160764768.1">
    <property type="nucleotide sequence ID" value="NZ_WUPT01000002.1"/>
</dbReference>
<organism evidence="6 7">
    <name type="scientific">Kangsaoukella pontilimi</name>
    <dbReference type="NCBI Taxonomy" id="2691042"/>
    <lineage>
        <taxon>Bacteria</taxon>
        <taxon>Pseudomonadati</taxon>
        <taxon>Pseudomonadota</taxon>
        <taxon>Alphaproteobacteria</taxon>
        <taxon>Rhodobacterales</taxon>
        <taxon>Paracoccaceae</taxon>
        <taxon>Kangsaoukella</taxon>
    </lineage>
</organism>
<dbReference type="CDD" id="cd13861">
    <property type="entry name" value="CuRO_1_CumA_like"/>
    <property type="match status" value="1"/>
</dbReference>
<name>A0A7C9ML19_9RHOB</name>
<comment type="caution">
    <text evidence="6">The sequence shown here is derived from an EMBL/GenBank/DDBJ whole genome shotgun (WGS) entry which is preliminary data.</text>
</comment>
<gene>
    <name evidence="6" type="ORF">GQ651_13535</name>
</gene>
<keyword evidence="7" id="KW-1185">Reference proteome</keyword>
<protein>
    <submittedName>
        <fullName evidence="6">Multicopper oxidase domain-containing protein</fullName>
    </submittedName>
</protein>
<evidence type="ECO:0000259" key="3">
    <source>
        <dbReference type="Pfam" id="PF00394"/>
    </source>
</evidence>
<sequence>MITRRGVLAGGAALTVLGAPRPSLATTPGRLITQEASRQIVPTDYPETRLWRYALDGRTGPATGPTIRARQGDTLSLRLENGLARPTTVHWHGIRIDNAMDGVPGVTQSPVGPSETFDYVFDLPDAGTYWYHSHVDSVEQVARGLHGPLIVDEAEAPDVDDDLVLVLDDWRLDAGAQITDDFENRHDRSHAGRLGNVVTTNGDMDWRQSVTAGARLRLRLINVANARVFDLALAGVTGWIVATDGMPLAAPRVIEGPFALGPAQRLDLIVDIAGEVGDEVGLVELIRGEAYSQATFVVENGGSARTAAPLPLPPNPTYGVADATNARKIEIVMQGGAMRGLPEVMSGGVIRDGRSLMMEGLFWALSGQAGRPDTPLAEIAQGETVAIDFVNETAFPHAMHLHGHHFHEVAPDGSLGDFRDTTLVQPGQRVSTLFVAHNPGDWLLHCHMLAHHAAGMGTWIRVA</sequence>
<evidence type="ECO:0000313" key="7">
    <source>
        <dbReference type="Proteomes" id="UP000480350"/>
    </source>
</evidence>
<dbReference type="InterPro" id="IPR002355">
    <property type="entry name" value="Cu_oxidase_Cu_BS"/>
</dbReference>